<reference evidence="1 2" key="1">
    <citation type="journal article" date="2015" name="Nature">
        <title>rRNA introns, odd ribosomes, and small enigmatic genomes across a large radiation of phyla.</title>
        <authorList>
            <person name="Brown C.T."/>
            <person name="Hug L.A."/>
            <person name="Thomas B.C."/>
            <person name="Sharon I."/>
            <person name="Castelle C.J."/>
            <person name="Singh A."/>
            <person name="Wilkins M.J."/>
            <person name="Williams K.H."/>
            <person name="Banfield J.F."/>
        </authorList>
    </citation>
    <scope>NUCLEOTIDE SEQUENCE [LARGE SCALE GENOMIC DNA]</scope>
</reference>
<evidence type="ECO:0000313" key="2">
    <source>
        <dbReference type="Proteomes" id="UP000034846"/>
    </source>
</evidence>
<dbReference type="Pfam" id="PF15891">
    <property type="entry name" value="Nuc_deoxyri_tr2"/>
    <property type="match status" value="1"/>
</dbReference>
<evidence type="ECO:0000313" key="1">
    <source>
        <dbReference type="EMBL" id="KKW28291.1"/>
    </source>
</evidence>
<comment type="caution">
    <text evidence="1">The sequence shown here is derived from an EMBL/GenBank/DDBJ whole genome shotgun (WGS) entry which is preliminary data.</text>
</comment>
<evidence type="ECO:0008006" key="3">
    <source>
        <dbReference type="Google" id="ProtNLM"/>
    </source>
</evidence>
<gene>
    <name evidence="1" type="ORF">UY72_C0077G0010</name>
</gene>
<dbReference type="EMBL" id="LCRD01000077">
    <property type="protein sequence ID" value="KKW28291.1"/>
    <property type="molecule type" value="Genomic_DNA"/>
</dbReference>
<sequence length="157" mass="17971">MNHIRAPHTYPTNKPIVFLAGSIEMGSAHPWQDDVATALANLDVTILNPRREHWDSSWKQSASHEKFHEQVSWELAGQESADLILFYFDPATKSPISLLELGLFHTKRVLVCCPQGFWRRGNIEMVCERYRIPLFEHLDDMLTEGKRACTAPSTPQQ</sequence>
<proteinExistence type="predicted"/>
<dbReference type="InterPro" id="IPR039470">
    <property type="entry name" value="Nuc_deoxyri_tr2"/>
</dbReference>
<accession>A0A0G1XBF1</accession>
<dbReference type="PATRIC" id="fig|1618989.3.peg.937"/>
<protein>
    <recommendedName>
        <fullName evidence="3">Nucleoside 2-deoxyribosyltransferase</fullName>
    </recommendedName>
</protein>
<organism evidence="1 2">
    <name type="scientific">Candidatus Uhrbacteria bacterium GW2011_GWD2_52_7</name>
    <dbReference type="NCBI Taxonomy" id="1618989"/>
    <lineage>
        <taxon>Bacteria</taxon>
        <taxon>Candidatus Uhriibacteriota</taxon>
    </lineage>
</organism>
<dbReference type="Gene3D" id="3.40.50.450">
    <property type="match status" value="1"/>
</dbReference>
<dbReference type="Proteomes" id="UP000034846">
    <property type="component" value="Unassembled WGS sequence"/>
</dbReference>
<name>A0A0G1XBF1_9BACT</name>
<dbReference type="AlphaFoldDB" id="A0A0G1XBF1"/>